<reference evidence="7 8" key="1">
    <citation type="submission" date="2024-04" db="EMBL/GenBank/DDBJ databases">
        <title>Genome assembly C_amara_ONT_v2.</title>
        <authorList>
            <person name="Yant L."/>
            <person name="Moore C."/>
            <person name="Slenker M."/>
        </authorList>
    </citation>
    <scope>NUCLEOTIDE SEQUENCE [LARGE SCALE GENOMIC DNA]</scope>
    <source>
        <tissue evidence="7">Leaf</tissue>
    </source>
</reference>
<organism evidence="7 8">
    <name type="scientific">Cardamine amara subsp. amara</name>
    <dbReference type="NCBI Taxonomy" id="228776"/>
    <lineage>
        <taxon>Eukaryota</taxon>
        <taxon>Viridiplantae</taxon>
        <taxon>Streptophyta</taxon>
        <taxon>Embryophyta</taxon>
        <taxon>Tracheophyta</taxon>
        <taxon>Spermatophyta</taxon>
        <taxon>Magnoliopsida</taxon>
        <taxon>eudicotyledons</taxon>
        <taxon>Gunneridae</taxon>
        <taxon>Pentapetalae</taxon>
        <taxon>rosids</taxon>
        <taxon>malvids</taxon>
        <taxon>Brassicales</taxon>
        <taxon>Brassicaceae</taxon>
        <taxon>Cardamineae</taxon>
        <taxon>Cardamine</taxon>
    </lineage>
</organism>
<evidence type="ECO:0000256" key="2">
    <source>
        <dbReference type="ARBA" id="ARBA00022729"/>
    </source>
</evidence>
<dbReference type="Proteomes" id="UP001558713">
    <property type="component" value="Unassembled WGS sequence"/>
</dbReference>
<keyword evidence="7" id="KW-0418">Kinase</keyword>
<dbReference type="FunFam" id="3.80.10.10:FF:000024">
    <property type="entry name" value="Somatic embryogenesis receptor kinase 1"/>
    <property type="match status" value="1"/>
</dbReference>
<evidence type="ECO:0000256" key="5">
    <source>
        <dbReference type="SAM" id="SignalP"/>
    </source>
</evidence>
<dbReference type="AlphaFoldDB" id="A0ABD1C5V6"/>
<evidence type="ECO:0000313" key="7">
    <source>
        <dbReference type="EMBL" id="KAL1224856.1"/>
    </source>
</evidence>
<feature type="transmembrane region" description="Helical" evidence="4">
    <location>
        <begin position="143"/>
        <end position="166"/>
    </location>
</feature>
<dbReference type="Pfam" id="PF13855">
    <property type="entry name" value="LRR_8"/>
    <property type="match status" value="1"/>
</dbReference>
<keyword evidence="1" id="KW-0433">Leucine-rich repeat</keyword>
<keyword evidence="4" id="KW-0472">Membrane</keyword>
<keyword evidence="8" id="KW-1185">Reference proteome</keyword>
<dbReference type="InterPro" id="IPR001611">
    <property type="entry name" value="Leu-rich_rpt"/>
</dbReference>
<gene>
    <name evidence="7" type="ORF">V5N11_015634</name>
</gene>
<sequence>MKQRSSNFFIWLILFSDLVLRVTGNAEVDALTALRLSLSDPNNVCQSWDKTFDTPCLWSHVTCNSESSVTHVDLQSANLSGTLVPQLGQLSKLQYLKLHSNNITGEIPEELGGLRELVSLDLYENNIRGPIPSSLGNLMKLRFLYVLIPFFFSLQLWNAATLFTVLEPILD</sequence>
<dbReference type="GO" id="GO:0016301">
    <property type="term" value="F:kinase activity"/>
    <property type="evidence" value="ECO:0007669"/>
    <property type="project" value="UniProtKB-KW"/>
</dbReference>
<keyword evidence="7" id="KW-0808">Transferase</keyword>
<evidence type="ECO:0000256" key="1">
    <source>
        <dbReference type="ARBA" id="ARBA00022614"/>
    </source>
</evidence>
<keyword evidence="7" id="KW-0675">Receptor</keyword>
<dbReference type="InterPro" id="IPR032675">
    <property type="entry name" value="LRR_dom_sf"/>
</dbReference>
<feature type="chain" id="PRO_5044789186" evidence="5">
    <location>
        <begin position="25"/>
        <end position="171"/>
    </location>
</feature>
<dbReference type="Gene3D" id="3.80.10.10">
    <property type="entry name" value="Ribonuclease Inhibitor"/>
    <property type="match status" value="1"/>
</dbReference>
<evidence type="ECO:0000256" key="3">
    <source>
        <dbReference type="ARBA" id="ARBA00022737"/>
    </source>
</evidence>
<proteinExistence type="predicted"/>
<feature type="domain" description="Leucine-rich repeat-containing N-terminal plant-type" evidence="6">
    <location>
        <begin position="25"/>
        <end position="64"/>
    </location>
</feature>
<evidence type="ECO:0000313" key="8">
    <source>
        <dbReference type="Proteomes" id="UP001558713"/>
    </source>
</evidence>
<dbReference type="EMBL" id="JBANAX010000046">
    <property type="protein sequence ID" value="KAL1224856.1"/>
    <property type="molecule type" value="Genomic_DNA"/>
</dbReference>
<evidence type="ECO:0000259" key="6">
    <source>
        <dbReference type="Pfam" id="PF08263"/>
    </source>
</evidence>
<dbReference type="PANTHER" id="PTHR47988">
    <property type="entry name" value="SOMATIC EMBRYOGENESIS RECEPTOR KINASE 1"/>
    <property type="match status" value="1"/>
</dbReference>
<name>A0ABD1C5V6_CARAN</name>
<keyword evidence="4" id="KW-1133">Transmembrane helix</keyword>
<comment type="caution">
    <text evidence="7">The sequence shown here is derived from an EMBL/GenBank/DDBJ whole genome shotgun (WGS) entry which is preliminary data.</text>
</comment>
<keyword evidence="3" id="KW-0677">Repeat</keyword>
<keyword evidence="2 5" id="KW-0732">Signal</keyword>
<dbReference type="Pfam" id="PF08263">
    <property type="entry name" value="LRRNT_2"/>
    <property type="match status" value="1"/>
</dbReference>
<protein>
    <submittedName>
        <fullName evidence="7">BRASSINOSTEROID INSENSITIVE 1-associated receptor kinase 1</fullName>
    </submittedName>
</protein>
<dbReference type="SUPFAM" id="SSF52058">
    <property type="entry name" value="L domain-like"/>
    <property type="match status" value="1"/>
</dbReference>
<feature type="signal peptide" evidence="5">
    <location>
        <begin position="1"/>
        <end position="24"/>
    </location>
</feature>
<evidence type="ECO:0000256" key="4">
    <source>
        <dbReference type="SAM" id="Phobius"/>
    </source>
</evidence>
<accession>A0ABD1C5V6</accession>
<keyword evidence="4" id="KW-0812">Transmembrane</keyword>
<dbReference type="InterPro" id="IPR013210">
    <property type="entry name" value="LRR_N_plant-typ"/>
</dbReference>